<organism evidence="1 2">
    <name type="scientific">Mangrovicoccus algicola</name>
    <dbReference type="NCBI Taxonomy" id="2771008"/>
    <lineage>
        <taxon>Bacteria</taxon>
        <taxon>Pseudomonadati</taxon>
        <taxon>Pseudomonadota</taxon>
        <taxon>Alphaproteobacteria</taxon>
        <taxon>Rhodobacterales</taxon>
        <taxon>Paracoccaceae</taxon>
        <taxon>Mangrovicoccus</taxon>
    </lineage>
</organism>
<comment type="caution">
    <text evidence="1">The sequence shown here is derived from an EMBL/GenBank/DDBJ whole genome shotgun (WGS) entry which is preliminary data.</text>
</comment>
<dbReference type="Proteomes" id="UP000609121">
    <property type="component" value="Unassembled WGS sequence"/>
</dbReference>
<dbReference type="AlphaFoldDB" id="A0A8J6YXQ9"/>
<name>A0A8J6YXQ9_9RHOB</name>
<proteinExistence type="predicted"/>
<gene>
    <name evidence="1" type="ORF">ICN82_16390</name>
</gene>
<sequence length="287" mass="32089">MKKSRPDLVPAAYGKITQGTVFSCAQASRYTNCEVYGVTITARCDVAQQKYPVLNFLPLVRLKDWLRRDGLDILHEQELSERAGKLKGMLRKGNLSEALPMSISLEEIGKVHFPLGEGAKAKRASSEKFWEYIAECNEYDEVDRQDDRDLMFMWFATNRSSKIEEIIRRLSRHAVLGHYFLETLSEKASEAQGYVCLLREVATLPKSVAERLGKGLDSESYKEICGDSFPSPGLVFEADSLAMPVVQIGSPTMEHILQSFGSLFGRIGVEDPVEDVISGIIIKSMAI</sequence>
<protein>
    <submittedName>
        <fullName evidence="1">Uncharacterized protein</fullName>
    </submittedName>
</protein>
<reference evidence="1" key="1">
    <citation type="submission" date="2020-09" db="EMBL/GenBank/DDBJ databases">
        <title>A novel bacterium of genus Mangrovicoccus, isolated from South China Sea.</title>
        <authorList>
            <person name="Huang H."/>
            <person name="Mo K."/>
            <person name="Hu Y."/>
        </authorList>
    </citation>
    <scope>NUCLEOTIDE SEQUENCE</scope>
    <source>
        <strain evidence="1">HB182678</strain>
    </source>
</reference>
<evidence type="ECO:0000313" key="1">
    <source>
        <dbReference type="EMBL" id="MBE3639782.1"/>
    </source>
</evidence>
<dbReference type="RefSeq" id="WP_193184806.1">
    <property type="nucleotide sequence ID" value="NZ_JACVXA010000058.1"/>
</dbReference>
<dbReference type="EMBL" id="JACVXA010000058">
    <property type="protein sequence ID" value="MBE3639782.1"/>
    <property type="molecule type" value="Genomic_DNA"/>
</dbReference>
<accession>A0A8J6YXQ9</accession>
<keyword evidence="2" id="KW-1185">Reference proteome</keyword>
<evidence type="ECO:0000313" key="2">
    <source>
        <dbReference type="Proteomes" id="UP000609121"/>
    </source>
</evidence>